<keyword evidence="4" id="KW-1185">Reference proteome</keyword>
<dbReference type="Pfam" id="PF08327">
    <property type="entry name" value="AHSA1"/>
    <property type="match status" value="1"/>
</dbReference>
<sequence>MTYELAIERLMDAPVGAVWRAFADHLGECWCPRPWRAEIVAQELRPGGRSAMVMHGPDGEKMPQEGVYLEVVPDRRVVFTDAFASGWVPQGPFMVGFLELTPEGERTRYRAGARHWTAEACDQHKAMGFEAGWGAVAAQCEEVARRLAESGT</sequence>
<evidence type="ECO:0000256" key="1">
    <source>
        <dbReference type="ARBA" id="ARBA00006817"/>
    </source>
</evidence>
<dbReference type="RefSeq" id="WP_114687934.1">
    <property type="nucleotide sequence ID" value="NZ_QQNB01000002.1"/>
</dbReference>
<comment type="caution">
    <text evidence="3">The sequence shown here is derived from an EMBL/GenBank/DDBJ whole genome shotgun (WGS) entry which is preliminary data.</text>
</comment>
<evidence type="ECO:0000259" key="2">
    <source>
        <dbReference type="Pfam" id="PF08327"/>
    </source>
</evidence>
<gene>
    <name evidence="3" type="ORF">DVW87_11800</name>
</gene>
<reference evidence="3 4" key="1">
    <citation type="submission" date="2018-07" db="EMBL/GenBank/DDBJ databases">
        <title>a novel species of Sphingomonas isolated from the rhizosphere soil of Araceae plant.</title>
        <authorList>
            <person name="Zhiyong W."/>
            <person name="Qinglan Z."/>
            <person name="Zhiwei F."/>
            <person name="Ding X."/>
            <person name="Gejiao W."/>
            <person name="Shixue Z."/>
        </authorList>
    </citation>
    <scope>NUCLEOTIDE SEQUENCE [LARGE SCALE GENOMIC DNA]</scope>
    <source>
        <strain evidence="3 4">WZY 27</strain>
    </source>
</reference>
<organism evidence="3 4">
    <name type="scientific">Sphingomonas aracearum</name>
    <dbReference type="NCBI Taxonomy" id="2283317"/>
    <lineage>
        <taxon>Bacteria</taxon>
        <taxon>Pseudomonadati</taxon>
        <taxon>Pseudomonadota</taxon>
        <taxon>Alphaproteobacteria</taxon>
        <taxon>Sphingomonadales</taxon>
        <taxon>Sphingomonadaceae</taxon>
        <taxon>Sphingomonas</taxon>
    </lineage>
</organism>
<feature type="domain" description="Activator of Hsp90 ATPase homologue 1/2-like C-terminal" evidence="2">
    <location>
        <begin position="12"/>
        <end position="140"/>
    </location>
</feature>
<dbReference type="SUPFAM" id="SSF55961">
    <property type="entry name" value="Bet v1-like"/>
    <property type="match status" value="1"/>
</dbReference>
<dbReference type="Proteomes" id="UP000253918">
    <property type="component" value="Unassembled WGS sequence"/>
</dbReference>
<dbReference type="Gene3D" id="3.30.530.20">
    <property type="match status" value="1"/>
</dbReference>
<dbReference type="InterPro" id="IPR013538">
    <property type="entry name" value="ASHA1/2-like_C"/>
</dbReference>
<dbReference type="EMBL" id="QQNB01000002">
    <property type="protein sequence ID" value="RDE05865.1"/>
    <property type="molecule type" value="Genomic_DNA"/>
</dbReference>
<dbReference type="InterPro" id="IPR023393">
    <property type="entry name" value="START-like_dom_sf"/>
</dbReference>
<dbReference type="AlphaFoldDB" id="A0A369VW48"/>
<protein>
    <submittedName>
        <fullName evidence="3">ATPase</fullName>
    </submittedName>
</protein>
<proteinExistence type="inferred from homology"/>
<comment type="similarity">
    <text evidence="1">Belongs to the AHA1 family.</text>
</comment>
<name>A0A369VW48_9SPHN</name>
<dbReference type="CDD" id="cd08896">
    <property type="entry name" value="SRPBCC_CalC_Aha1-like_3"/>
    <property type="match status" value="1"/>
</dbReference>
<accession>A0A369VW48</accession>
<dbReference type="OrthoDB" id="9805228at2"/>
<evidence type="ECO:0000313" key="4">
    <source>
        <dbReference type="Proteomes" id="UP000253918"/>
    </source>
</evidence>
<evidence type="ECO:0000313" key="3">
    <source>
        <dbReference type="EMBL" id="RDE05865.1"/>
    </source>
</evidence>